<reference evidence="1 2" key="1">
    <citation type="submission" date="2015-06" db="EMBL/GenBank/DDBJ databases">
        <title>Draft genome assembly of filamentous brackish cyanobacterium Limnoraphis robusta strain CS-951.</title>
        <authorList>
            <person name="Willis A."/>
            <person name="Parks M."/>
            <person name="Burford M.A."/>
        </authorList>
    </citation>
    <scope>NUCLEOTIDE SEQUENCE [LARGE SCALE GENOMIC DNA]</scope>
    <source>
        <strain evidence="1 2">CS-951</strain>
    </source>
</reference>
<comment type="caution">
    <text evidence="1">The sequence shown here is derived from an EMBL/GenBank/DDBJ whole genome shotgun (WGS) entry which is preliminary data.</text>
</comment>
<proteinExistence type="predicted"/>
<name>A0A0J9EUB9_9CYAN</name>
<dbReference type="EMBL" id="LATL02000355">
    <property type="protein sequence ID" value="KMW69878.1"/>
    <property type="molecule type" value="Genomic_DNA"/>
</dbReference>
<dbReference type="Proteomes" id="UP000033607">
    <property type="component" value="Unassembled WGS sequence"/>
</dbReference>
<sequence>MKPNIKLAGQVFARDCLKLIPSSASEHLSLTDASSVIKIYTLIQADSLSNQPKSHFNLKPL</sequence>
<dbReference type="AlphaFoldDB" id="A0A0J9EUB9"/>
<evidence type="ECO:0000313" key="2">
    <source>
        <dbReference type="Proteomes" id="UP000033607"/>
    </source>
</evidence>
<gene>
    <name evidence="1" type="ORF">WN50_39755</name>
</gene>
<evidence type="ECO:0000313" key="1">
    <source>
        <dbReference type="EMBL" id="KMW69878.1"/>
    </source>
</evidence>
<accession>A0A0J9EUB9</accession>
<protein>
    <submittedName>
        <fullName evidence="1">Uncharacterized protein</fullName>
    </submittedName>
</protein>
<organism evidence="1 2">
    <name type="scientific">Limnoraphis robusta CS-951</name>
    <dbReference type="NCBI Taxonomy" id="1637645"/>
    <lineage>
        <taxon>Bacteria</taxon>
        <taxon>Bacillati</taxon>
        <taxon>Cyanobacteriota</taxon>
        <taxon>Cyanophyceae</taxon>
        <taxon>Oscillatoriophycideae</taxon>
        <taxon>Oscillatoriales</taxon>
        <taxon>Sirenicapillariaceae</taxon>
        <taxon>Limnoraphis</taxon>
    </lineage>
</organism>